<accession>A0A7J4XU40</accession>
<dbReference type="InterPro" id="IPR011871">
    <property type="entry name" value="Fib_succ_major"/>
</dbReference>
<dbReference type="AlphaFoldDB" id="A0A7J4XU40"/>
<evidence type="ECO:0000313" key="4">
    <source>
        <dbReference type="Proteomes" id="UP000424805"/>
    </source>
</evidence>
<gene>
    <name evidence="3" type="ORF">F3B90_18680</name>
</gene>
<dbReference type="Pfam" id="PF09603">
    <property type="entry name" value="Fib_succ_major"/>
    <property type="match status" value="1"/>
</dbReference>
<sequence>MRQFKTIILFLSVLVLSAACQKDKYELDIPEAGVRLGFPVEGATLNLNDESVTSFTFSWDKVCEGGNSLVFSSSPYLLGDTVLIHAGEANEYVMSVLDADVHFSALGVGGGKTGTIYWTVKPTDKLSVAATEIHSFTVQRIQTQLITPADQATAILNADTPEETILFSWQVEGENIDTEYQLCFGMDSGMKSDIVKVDAGNTGECSLTQQQLQDLITQLPISLFGQNTIYWNAVRKSDGTFISRTSHVLKFTGMLIFTDIRGDEKITYRVAKVKYSTGEEVVWLAENLRTTKYPDGTDISLANGDYWNAPSDISEGLQKAYGKYYSIKIVDKIVSDGWKMPTFEDYKLLLNESLQTGSADVLKHRTYWNWSESVPDNANAWGIGLVPGGYVQYVGANEKVINYNQADNNCYLLTRDLAEQVVLFSDYGMRTKEIYNVNAWGGAPARFIYIGK</sequence>
<name>A0A7J4XU40_BACOV</name>
<dbReference type="Proteomes" id="UP000424805">
    <property type="component" value="Unassembled WGS sequence"/>
</dbReference>
<organism evidence="3 4">
    <name type="scientific">Bacteroides ovatus</name>
    <dbReference type="NCBI Taxonomy" id="28116"/>
    <lineage>
        <taxon>Bacteria</taxon>
        <taxon>Pseudomonadati</taxon>
        <taxon>Bacteroidota</taxon>
        <taxon>Bacteroidia</taxon>
        <taxon>Bacteroidales</taxon>
        <taxon>Bacteroidaceae</taxon>
        <taxon>Bacteroides</taxon>
    </lineage>
</organism>
<protein>
    <recommendedName>
        <fullName evidence="2">Fibrobacter succinogenes major paralogous domain-containing protein</fullName>
    </recommendedName>
</protein>
<evidence type="ECO:0000259" key="2">
    <source>
        <dbReference type="Pfam" id="PF09603"/>
    </source>
</evidence>
<feature type="domain" description="Fibrobacter succinogenes major paralogous" evidence="2">
    <location>
        <begin position="281"/>
        <end position="406"/>
    </location>
</feature>
<evidence type="ECO:0000256" key="1">
    <source>
        <dbReference type="SAM" id="SignalP"/>
    </source>
</evidence>
<dbReference type="PROSITE" id="PS51257">
    <property type="entry name" value="PROKAR_LIPOPROTEIN"/>
    <property type="match status" value="1"/>
</dbReference>
<reference evidence="3 4" key="1">
    <citation type="journal article" date="2019" name="Nat. Med.">
        <title>A library of human gut bacterial isolates paired with longitudinal multiomics data enables mechanistic microbiome research.</title>
        <authorList>
            <person name="Poyet M."/>
            <person name="Groussin M."/>
            <person name="Gibbons S.M."/>
            <person name="Avila-Pacheco J."/>
            <person name="Jiang X."/>
            <person name="Kearney S.M."/>
            <person name="Perrotta A.R."/>
            <person name="Berdy B."/>
            <person name="Zhao S."/>
            <person name="Lieberman T.D."/>
            <person name="Swanson P.K."/>
            <person name="Smith M."/>
            <person name="Roesemann S."/>
            <person name="Alexander J.E."/>
            <person name="Rich S.A."/>
            <person name="Livny J."/>
            <person name="Vlamakis H."/>
            <person name="Clish C."/>
            <person name="Bullock K."/>
            <person name="Deik A."/>
            <person name="Scott J."/>
            <person name="Pierce K.A."/>
            <person name="Xavier R.J."/>
            <person name="Alm E.J."/>
        </authorList>
    </citation>
    <scope>NUCLEOTIDE SEQUENCE [LARGE SCALE GENOMIC DNA]</scope>
    <source>
        <strain evidence="3 4">BIOML-A15</strain>
    </source>
</reference>
<dbReference type="EMBL" id="VWFP01000021">
    <property type="protein sequence ID" value="KAA4623555.1"/>
    <property type="molecule type" value="Genomic_DNA"/>
</dbReference>
<proteinExistence type="predicted"/>
<feature type="chain" id="PRO_5029806608" description="Fibrobacter succinogenes major paralogous domain-containing protein" evidence="1">
    <location>
        <begin position="22"/>
        <end position="452"/>
    </location>
</feature>
<feature type="signal peptide" evidence="1">
    <location>
        <begin position="1"/>
        <end position="21"/>
    </location>
</feature>
<keyword evidence="1" id="KW-0732">Signal</keyword>
<dbReference type="RefSeq" id="WP_149965030.1">
    <property type="nucleotide sequence ID" value="NZ_CP134818.1"/>
</dbReference>
<evidence type="ECO:0000313" key="3">
    <source>
        <dbReference type="EMBL" id="KAA4623555.1"/>
    </source>
</evidence>
<comment type="caution">
    <text evidence="3">The sequence shown here is derived from an EMBL/GenBank/DDBJ whole genome shotgun (WGS) entry which is preliminary data.</text>
</comment>